<evidence type="ECO:0000256" key="6">
    <source>
        <dbReference type="SAM" id="Phobius"/>
    </source>
</evidence>
<keyword evidence="3 6" id="KW-0812">Transmembrane</keyword>
<gene>
    <name evidence="8" type="ORF">PVL29_004598</name>
</gene>
<keyword evidence="5 6" id="KW-0472">Membrane</keyword>
<feature type="transmembrane region" description="Helical" evidence="6">
    <location>
        <begin position="207"/>
        <end position="228"/>
    </location>
</feature>
<comment type="caution">
    <text evidence="8">The sequence shown here is derived from an EMBL/GenBank/DDBJ whole genome shotgun (WGS) entry which is preliminary data.</text>
</comment>
<keyword evidence="4 6" id="KW-1133">Transmembrane helix</keyword>
<evidence type="ECO:0000256" key="3">
    <source>
        <dbReference type="ARBA" id="ARBA00022692"/>
    </source>
</evidence>
<keyword evidence="9" id="KW-1185">Reference proteome</keyword>
<evidence type="ECO:0000256" key="7">
    <source>
        <dbReference type="SAM" id="SignalP"/>
    </source>
</evidence>
<proteinExistence type="inferred from homology"/>
<feature type="signal peptide" evidence="7">
    <location>
        <begin position="1"/>
        <end position="27"/>
    </location>
</feature>
<dbReference type="Pfam" id="PF01566">
    <property type="entry name" value="Nramp"/>
    <property type="match status" value="1"/>
</dbReference>
<evidence type="ECO:0000256" key="1">
    <source>
        <dbReference type="ARBA" id="ARBA00004141"/>
    </source>
</evidence>
<evidence type="ECO:0008006" key="10">
    <source>
        <dbReference type="Google" id="ProtNLM"/>
    </source>
</evidence>
<evidence type="ECO:0000256" key="4">
    <source>
        <dbReference type="ARBA" id="ARBA00022989"/>
    </source>
</evidence>
<dbReference type="GO" id="GO:0016020">
    <property type="term" value="C:membrane"/>
    <property type="evidence" value="ECO:0007669"/>
    <property type="project" value="UniProtKB-SubCell"/>
</dbReference>
<keyword evidence="7" id="KW-0732">Signal</keyword>
<reference evidence="8 9" key="1">
    <citation type="journal article" date="2023" name="BMC Biotechnol.">
        <title>Vitis rotundifolia cv Carlos genome sequencing.</title>
        <authorList>
            <person name="Huff M."/>
            <person name="Hulse-Kemp A."/>
            <person name="Scheffler B."/>
            <person name="Youngblood R."/>
            <person name="Simpson S."/>
            <person name="Babiker E."/>
            <person name="Staton M."/>
        </authorList>
    </citation>
    <scope>NUCLEOTIDE SEQUENCE [LARGE SCALE GENOMIC DNA]</scope>
    <source>
        <tissue evidence="8">Leaf</tissue>
    </source>
</reference>
<feature type="transmembrane region" description="Helical" evidence="6">
    <location>
        <begin position="104"/>
        <end position="130"/>
    </location>
</feature>
<dbReference type="GO" id="GO:0005802">
    <property type="term" value="C:trans-Golgi network"/>
    <property type="evidence" value="ECO:0007669"/>
    <property type="project" value="TreeGrafter"/>
</dbReference>
<evidence type="ECO:0000313" key="8">
    <source>
        <dbReference type="EMBL" id="KAJ9702925.1"/>
    </source>
</evidence>
<dbReference type="AlphaFoldDB" id="A0AA39E184"/>
<dbReference type="EMBL" id="JARBHA010000004">
    <property type="protein sequence ID" value="KAJ9702925.1"/>
    <property type="molecule type" value="Genomic_DNA"/>
</dbReference>
<feature type="transmembrane region" description="Helical" evidence="6">
    <location>
        <begin position="142"/>
        <end position="159"/>
    </location>
</feature>
<feature type="transmembrane region" description="Helical" evidence="6">
    <location>
        <begin position="180"/>
        <end position="201"/>
    </location>
</feature>
<dbReference type="PANTHER" id="PTHR11706">
    <property type="entry name" value="SOLUTE CARRIER PROTEIN FAMILY 11 MEMBER"/>
    <property type="match status" value="1"/>
</dbReference>
<dbReference type="Proteomes" id="UP001168098">
    <property type="component" value="Unassembled WGS sequence"/>
</dbReference>
<evidence type="ECO:0000313" key="9">
    <source>
        <dbReference type="Proteomes" id="UP001168098"/>
    </source>
</evidence>
<comment type="subcellular location">
    <subcellularLocation>
        <location evidence="1">Membrane</location>
        <topology evidence="1">Multi-pass membrane protein</topology>
    </subcellularLocation>
</comment>
<evidence type="ECO:0000256" key="2">
    <source>
        <dbReference type="ARBA" id="ARBA00009965"/>
    </source>
</evidence>
<name>A0AA39E184_VITRO</name>
<dbReference type="GO" id="GO:0015086">
    <property type="term" value="F:cadmium ion transmembrane transporter activity"/>
    <property type="evidence" value="ECO:0007669"/>
    <property type="project" value="TreeGrafter"/>
</dbReference>
<organism evidence="8 9">
    <name type="scientific">Vitis rotundifolia</name>
    <name type="common">Muscadine grape</name>
    <dbReference type="NCBI Taxonomy" id="103349"/>
    <lineage>
        <taxon>Eukaryota</taxon>
        <taxon>Viridiplantae</taxon>
        <taxon>Streptophyta</taxon>
        <taxon>Embryophyta</taxon>
        <taxon>Tracheophyta</taxon>
        <taxon>Spermatophyta</taxon>
        <taxon>Magnoliopsida</taxon>
        <taxon>eudicotyledons</taxon>
        <taxon>Gunneridae</taxon>
        <taxon>Pentapetalae</taxon>
        <taxon>rosids</taxon>
        <taxon>Vitales</taxon>
        <taxon>Vitaceae</taxon>
        <taxon>Viteae</taxon>
        <taxon>Vitis</taxon>
    </lineage>
</organism>
<dbReference type="InterPro" id="IPR001046">
    <property type="entry name" value="NRAMP_fam"/>
</dbReference>
<evidence type="ECO:0000256" key="5">
    <source>
        <dbReference type="ARBA" id="ARBA00023136"/>
    </source>
</evidence>
<dbReference type="GO" id="GO:0005384">
    <property type="term" value="F:manganese ion transmembrane transporter activity"/>
    <property type="evidence" value="ECO:0007669"/>
    <property type="project" value="TreeGrafter"/>
</dbReference>
<dbReference type="GO" id="GO:0034755">
    <property type="term" value="P:iron ion transmembrane transport"/>
    <property type="evidence" value="ECO:0007669"/>
    <property type="project" value="TreeGrafter"/>
</dbReference>
<protein>
    <recommendedName>
        <fullName evidence="10">Natural resistance associated macrophage protein</fullName>
    </recommendedName>
</protein>
<accession>A0AA39E184</accession>
<dbReference type="PANTHER" id="PTHR11706:SF104">
    <property type="entry name" value="METAL TRANSPORTER NRAMP2"/>
    <property type="match status" value="1"/>
</dbReference>
<comment type="similarity">
    <text evidence="2">Belongs to the NRAMP (TC 2.A.55) family.</text>
</comment>
<sequence>MRRCREEYLTWARRLLWFMAELALIEADIQEVIGSAIEIKIFSRVLVPKFSSKTIRQAVEVIGCVIMPHNVFLHSALVQSRKINPHRKGRVQEALNYYSIESTVALLISFMINLFVTTIFAKGFCALVFNRFEASLDVLNEWLNVLQSMQIPFALIPLLTLVSKEQVMGVFKVGPLLERVAWTVAALVIVINGYLLLDFFMAEVDGVLFGFLVCAGTTLYVAFIFYLVSHGGALSSIWFSLVTSKLEVCFHWELRDLKNIIIILSTV</sequence>
<feature type="chain" id="PRO_5041256717" description="Natural resistance associated macrophage protein" evidence="7">
    <location>
        <begin position="28"/>
        <end position="267"/>
    </location>
</feature>